<accession>K9FUI4</accession>
<evidence type="ECO:0000313" key="1">
    <source>
        <dbReference type="EMBL" id="EKV04751.1"/>
    </source>
</evidence>
<name>K9FUI4_PEND2</name>
<proteinExistence type="predicted"/>
<protein>
    <submittedName>
        <fullName evidence="1">Uncharacterized protein</fullName>
    </submittedName>
</protein>
<reference evidence="2" key="1">
    <citation type="journal article" date="2012" name="BMC Genomics">
        <title>Genome sequence of the necrotrophic fungus Penicillium digitatum, the main postharvest pathogen of citrus.</title>
        <authorList>
            <person name="Marcet-Houben M."/>
            <person name="Ballester A.-R."/>
            <person name="de la Fuente B."/>
            <person name="Harries E."/>
            <person name="Marcos J.F."/>
            <person name="Gonzalez-Candelas L."/>
            <person name="Gabaldon T."/>
        </authorList>
    </citation>
    <scope>NUCLEOTIDE SEQUENCE [LARGE SCALE GENOMIC DNA]</scope>
    <source>
        <strain evidence="2">PHI26 / CECT 20796</strain>
    </source>
</reference>
<dbReference type="InParanoid" id="K9FUI4"/>
<evidence type="ECO:0000313" key="2">
    <source>
        <dbReference type="Proteomes" id="UP000009882"/>
    </source>
</evidence>
<comment type="caution">
    <text evidence="1">The sequence shown here is derived from an EMBL/GenBank/DDBJ whole genome shotgun (WGS) entry which is preliminary data.</text>
</comment>
<dbReference type="EMBL" id="AKCT01000320">
    <property type="protein sequence ID" value="EKV04751.1"/>
    <property type="molecule type" value="Genomic_DNA"/>
</dbReference>
<dbReference type="Proteomes" id="UP000009882">
    <property type="component" value="Unassembled WGS sequence"/>
</dbReference>
<dbReference type="AlphaFoldDB" id="K9FUI4"/>
<dbReference type="HOGENOM" id="CLU_3368670_0_0_1"/>
<organism evidence="1 2">
    <name type="scientific">Penicillium digitatum (strain PHI26 / CECT 20796)</name>
    <name type="common">Green mold</name>
    <dbReference type="NCBI Taxonomy" id="1170229"/>
    <lineage>
        <taxon>Eukaryota</taxon>
        <taxon>Fungi</taxon>
        <taxon>Dikarya</taxon>
        <taxon>Ascomycota</taxon>
        <taxon>Pezizomycotina</taxon>
        <taxon>Eurotiomycetes</taxon>
        <taxon>Eurotiomycetidae</taxon>
        <taxon>Eurotiales</taxon>
        <taxon>Aspergillaceae</taxon>
        <taxon>Penicillium</taxon>
    </lineage>
</organism>
<sequence>MALQERVFTPRRNGSKLSLQQFLKVFTQLVRDSCY</sequence>
<keyword evidence="2" id="KW-1185">Reference proteome</keyword>
<gene>
    <name evidence="1" type="ORF">PDIG_87430</name>
</gene>